<dbReference type="EMBL" id="CP090978">
    <property type="protein sequence ID" value="UJF33558.1"/>
    <property type="molecule type" value="Genomic_DNA"/>
</dbReference>
<dbReference type="SUPFAM" id="SSF55073">
    <property type="entry name" value="Nucleotide cyclase"/>
    <property type="match status" value="1"/>
</dbReference>
<feature type="transmembrane region" description="Helical" evidence="1">
    <location>
        <begin position="65"/>
        <end position="83"/>
    </location>
</feature>
<organism evidence="4 5">
    <name type="scientific">Paenibacillus hexagrammi</name>
    <dbReference type="NCBI Taxonomy" id="2908839"/>
    <lineage>
        <taxon>Bacteria</taxon>
        <taxon>Bacillati</taxon>
        <taxon>Bacillota</taxon>
        <taxon>Bacilli</taxon>
        <taxon>Bacillales</taxon>
        <taxon>Paenibacillaceae</taxon>
        <taxon>Paenibacillus</taxon>
    </lineage>
</organism>
<dbReference type="Proteomes" id="UP001649230">
    <property type="component" value="Chromosome"/>
</dbReference>
<feature type="transmembrane region" description="Helical" evidence="1">
    <location>
        <begin position="43"/>
        <end position="60"/>
    </location>
</feature>
<accession>A0ABY3SIE5</accession>
<dbReference type="NCBIfam" id="TIGR00254">
    <property type="entry name" value="GGDEF"/>
    <property type="match status" value="1"/>
</dbReference>
<dbReference type="InterPro" id="IPR035919">
    <property type="entry name" value="EAL_sf"/>
</dbReference>
<feature type="transmembrane region" description="Helical" evidence="1">
    <location>
        <begin position="20"/>
        <end position="37"/>
    </location>
</feature>
<dbReference type="PROSITE" id="PS50883">
    <property type="entry name" value="EAL"/>
    <property type="match status" value="1"/>
</dbReference>
<dbReference type="InterPro" id="IPR001633">
    <property type="entry name" value="EAL_dom"/>
</dbReference>
<evidence type="ECO:0000259" key="3">
    <source>
        <dbReference type="PROSITE" id="PS50887"/>
    </source>
</evidence>
<dbReference type="Gene3D" id="3.20.20.450">
    <property type="entry name" value="EAL domain"/>
    <property type="match status" value="1"/>
</dbReference>
<dbReference type="InterPro" id="IPR043128">
    <property type="entry name" value="Rev_trsase/Diguanyl_cyclase"/>
</dbReference>
<dbReference type="PROSITE" id="PS50887">
    <property type="entry name" value="GGDEF"/>
    <property type="match status" value="1"/>
</dbReference>
<evidence type="ECO:0000256" key="1">
    <source>
        <dbReference type="SAM" id="Phobius"/>
    </source>
</evidence>
<gene>
    <name evidence="4" type="ORF">L0M14_29365</name>
</gene>
<protein>
    <submittedName>
        <fullName evidence="4">EAL domain-containing protein</fullName>
    </submittedName>
</protein>
<dbReference type="SMART" id="SM00052">
    <property type="entry name" value="EAL"/>
    <property type="match status" value="1"/>
</dbReference>
<dbReference type="PANTHER" id="PTHR44757">
    <property type="entry name" value="DIGUANYLATE CYCLASE DGCP"/>
    <property type="match status" value="1"/>
</dbReference>
<reference evidence="4 5" key="1">
    <citation type="journal article" date="2024" name="Int. J. Syst. Evol. Microbiol.">
        <title>Paenibacillus hexagrammi sp. nov., a novel bacterium isolated from the gut content of Hexagrammos agrammus.</title>
        <authorList>
            <person name="Jung H.K."/>
            <person name="Kim D.G."/>
            <person name="Zin H."/>
            <person name="Park J."/>
            <person name="Jung H."/>
            <person name="Kim Y.O."/>
            <person name="Kong H.J."/>
            <person name="Kim J.W."/>
            <person name="Kim Y.S."/>
        </authorList>
    </citation>
    <scope>NUCLEOTIDE SEQUENCE [LARGE SCALE GENOMIC DNA]</scope>
    <source>
        <strain evidence="4 5">YPD9-1</strain>
    </source>
</reference>
<dbReference type="InterPro" id="IPR052155">
    <property type="entry name" value="Biofilm_reg_signaling"/>
</dbReference>
<keyword evidence="5" id="KW-1185">Reference proteome</keyword>
<dbReference type="SUPFAM" id="SSF141868">
    <property type="entry name" value="EAL domain-like"/>
    <property type="match status" value="1"/>
</dbReference>
<dbReference type="SMART" id="SM00267">
    <property type="entry name" value="GGDEF"/>
    <property type="match status" value="1"/>
</dbReference>
<dbReference type="RefSeq" id="WP_235119928.1">
    <property type="nucleotide sequence ID" value="NZ_CP090978.1"/>
</dbReference>
<proteinExistence type="predicted"/>
<feature type="domain" description="GGDEF" evidence="3">
    <location>
        <begin position="157"/>
        <end position="290"/>
    </location>
</feature>
<evidence type="ECO:0000313" key="4">
    <source>
        <dbReference type="EMBL" id="UJF33558.1"/>
    </source>
</evidence>
<dbReference type="Pfam" id="PF00563">
    <property type="entry name" value="EAL"/>
    <property type="match status" value="1"/>
</dbReference>
<dbReference type="PANTHER" id="PTHR44757:SF2">
    <property type="entry name" value="BIOFILM ARCHITECTURE MAINTENANCE PROTEIN MBAA"/>
    <property type="match status" value="1"/>
</dbReference>
<name>A0ABY3SIE5_9BACL</name>
<feature type="domain" description="EAL" evidence="2">
    <location>
        <begin position="299"/>
        <end position="553"/>
    </location>
</feature>
<keyword evidence="1" id="KW-0812">Transmembrane</keyword>
<dbReference type="CDD" id="cd01949">
    <property type="entry name" value="GGDEF"/>
    <property type="match status" value="1"/>
</dbReference>
<keyword evidence="1" id="KW-1133">Transmembrane helix</keyword>
<sequence length="554" mass="61935">MSSRPVLKEHVPSRRYAWEYICLICVALLTVNLLSTVSVQANGMLPGVLFSVFICSALLVRKKLAAVLFASGAAACFVAAALLAVPVQLVSLCLHTVICTVLAYSIRRLLTAREYYKAHSSQMEYIANHDALTGLPNRRLFEDRLEQYLLHAKRHQQLVAVIFLDLNRFKDINDTMGHAYGDLLIRQAGERLLHCLRGDDTVYRQGGDEFTILLPFITKPEDVRHVAARIQKALEQPFLLEGHSFEVTASMGIALYPLDGDTPEKLMIRADEAMYGAKQKKDTRYQFYAADIDSMVASKARLEKELTEALERKEFDLRYQPQYEVASGRLIGMEAVIHWNKSEQIAAAPSEWMRLAEECGLMIPIGRWAIWTACLQAKSWRDAGYPPLRLTVGVTASQFKDGQFLDVMTDILKATGLDASWIELDMAEGIAASSLQEVGEKLRILKALGFRIAMDDMCTGLFTRTGGTYIPADSVKLDSTLIKGLPENGDNQELAEAIVTMAQRLQLNLIAKGVETKEQLEHLQIIRCAEAQGKWFSSPLDSAEFTRLLKEKIS</sequence>
<evidence type="ECO:0000259" key="2">
    <source>
        <dbReference type="PROSITE" id="PS50883"/>
    </source>
</evidence>
<dbReference type="Pfam" id="PF00990">
    <property type="entry name" value="GGDEF"/>
    <property type="match status" value="1"/>
</dbReference>
<dbReference type="InterPro" id="IPR029787">
    <property type="entry name" value="Nucleotide_cyclase"/>
</dbReference>
<evidence type="ECO:0000313" key="5">
    <source>
        <dbReference type="Proteomes" id="UP001649230"/>
    </source>
</evidence>
<dbReference type="Gene3D" id="3.30.70.270">
    <property type="match status" value="1"/>
</dbReference>
<keyword evidence="1" id="KW-0472">Membrane</keyword>
<dbReference type="InterPro" id="IPR000160">
    <property type="entry name" value="GGDEF_dom"/>
</dbReference>
<dbReference type="CDD" id="cd01948">
    <property type="entry name" value="EAL"/>
    <property type="match status" value="1"/>
</dbReference>